<evidence type="ECO:0008006" key="4">
    <source>
        <dbReference type="Google" id="ProtNLM"/>
    </source>
</evidence>
<organism evidence="2 3">
    <name type="scientific">Lactuca saligna</name>
    <name type="common">Willowleaf lettuce</name>
    <dbReference type="NCBI Taxonomy" id="75948"/>
    <lineage>
        <taxon>Eukaryota</taxon>
        <taxon>Viridiplantae</taxon>
        <taxon>Streptophyta</taxon>
        <taxon>Embryophyta</taxon>
        <taxon>Tracheophyta</taxon>
        <taxon>Spermatophyta</taxon>
        <taxon>Magnoliopsida</taxon>
        <taxon>eudicotyledons</taxon>
        <taxon>Gunneridae</taxon>
        <taxon>Pentapetalae</taxon>
        <taxon>asterids</taxon>
        <taxon>campanulids</taxon>
        <taxon>Asterales</taxon>
        <taxon>Asteraceae</taxon>
        <taxon>Cichorioideae</taxon>
        <taxon>Cichorieae</taxon>
        <taxon>Lactucinae</taxon>
        <taxon>Lactuca</taxon>
    </lineage>
</organism>
<evidence type="ECO:0000256" key="1">
    <source>
        <dbReference type="SAM" id="MobiDB-lite"/>
    </source>
</evidence>
<accession>A0AA35VL58</accession>
<gene>
    <name evidence="2" type="ORF">LSALG_LOCUS8786</name>
</gene>
<feature type="region of interest" description="Disordered" evidence="1">
    <location>
        <begin position="140"/>
        <end position="183"/>
    </location>
</feature>
<protein>
    <recommendedName>
        <fullName evidence="4">DUF4283 domain-containing protein</fullName>
    </recommendedName>
</protein>
<dbReference type="Proteomes" id="UP001177003">
    <property type="component" value="Chromosome 1"/>
</dbReference>
<evidence type="ECO:0000313" key="2">
    <source>
        <dbReference type="EMBL" id="CAI9268360.1"/>
    </source>
</evidence>
<reference evidence="2" key="1">
    <citation type="submission" date="2023-04" db="EMBL/GenBank/DDBJ databases">
        <authorList>
            <person name="Vijverberg K."/>
            <person name="Xiong W."/>
            <person name="Schranz E."/>
        </authorList>
    </citation>
    <scope>NUCLEOTIDE SEQUENCE</scope>
</reference>
<dbReference type="PANTHER" id="PTHR34427">
    <property type="entry name" value="DUF4283 DOMAIN PROTEIN"/>
    <property type="match status" value="1"/>
</dbReference>
<name>A0AA35VL58_LACSI</name>
<dbReference type="PANTHER" id="PTHR34427:SF5">
    <property type="entry name" value="DUF4283 DOMAIN-CONTAINING PROTEIN"/>
    <property type="match status" value="1"/>
</dbReference>
<keyword evidence="3" id="KW-1185">Reference proteome</keyword>
<dbReference type="EMBL" id="OX465077">
    <property type="protein sequence ID" value="CAI9268360.1"/>
    <property type="molecule type" value="Genomic_DNA"/>
</dbReference>
<evidence type="ECO:0000313" key="3">
    <source>
        <dbReference type="Proteomes" id="UP001177003"/>
    </source>
</evidence>
<sequence>MLFDHSVATKEFMIGEHKWKDYLKWVRWGDQVDSHEECVAWVRITGLPLHLWGQCNFGNIIDMFGKTIAPFEDIPYRVDLSHAKIGLLTSTRARINDEIHASFEGKVFKLGIIEFDEDWFPFRFDPPEDGNEKMVVDDQMSAKNDEREDGEIWPETNELDDQEPGKTRVPASEPNRMEMEDEETHCAAAIVTKNIEGGS</sequence>
<dbReference type="AlphaFoldDB" id="A0AA35VL58"/>
<feature type="compositionally biased region" description="Acidic residues" evidence="1">
    <location>
        <begin position="147"/>
        <end position="162"/>
    </location>
</feature>
<proteinExistence type="predicted"/>